<comment type="caution">
    <text evidence="2">The sequence shown here is derived from an EMBL/GenBank/DDBJ whole genome shotgun (WGS) entry which is preliminary data.</text>
</comment>
<evidence type="ECO:0000256" key="1">
    <source>
        <dbReference type="SAM" id="MobiDB-lite"/>
    </source>
</evidence>
<evidence type="ECO:0000313" key="3">
    <source>
        <dbReference type="Proteomes" id="UP001152484"/>
    </source>
</evidence>
<dbReference type="EMBL" id="CAMAPE010000054">
    <property type="protein sequence ID" value="CAH9111522.1"/>
    <property type="molecule type" value="Genomic_DNA"/>
</dbReference>
<protein>
    <submittedName>
        <fullName evidence="2">Uncharacterized protein</fullName>
    </submittedName>
</protein>
<accession>A0A9P1EL12</accession>
<feature type="region of interest" description="Disordered" evidence="1">
    <location>
        <begin position="54"/>
        <end position="75"/>
    </location>
</feature>
<proteinExistence type="predicted"/>
<sequence length="117" mass="13364">MDVPSIKRSAARVSGQESRGVVAACCSKDSPYPLLSHEEARLCCHRTATRHRGYSCQENNSGLHGRSSPPGCSRLRMKREDDERSTYVTLHSDFYSVKVIFGEDRDKSFHRNYRDLR</sequence>
<gene>
    <name evidence="2" type="ORF">CEURO_LOCUS19287</name>
</gene>
<keyword evidence="3" id="KW-1185">Reference proteome</keyword>
<evidence type="ECO:0000313" key="2">
    <source>
        <dbReference type="EMBL" id="CAH9111522.1"/>
    </source>
</evidence>
<reference evidence="2" key="1">
    <citation type="submission" date="2022-07" db="EMBL/GenBank/DDBJ databases">
        <authorList>
            <person name="Macas J."/>
            <person name="Novak P."/>
            <person name="Neumann P."/>
        </authorList>
    </citation>
    <scope>NUCLEOTIDE SEQUENCE</scope>
</reference>
<name>A0A9P1EL12_CUSEU</name>
<organism evidence="2 3">
    <name type="scientific">Cuscuta europaea</name>
    <name type="common">European dodder</name>
    <dbReference type="NCBI Taxonomy" id="41803"/>
    <lineage>
        <taxon>Eukaryota</taxon>
        <taxon>Viridiplantae</taxon>
        <taxon>Streptophyta</taxon>
        <taxon>Embryophyta</taxon>
        <taxon>Tracheophyta</taxon>
        <taxon>Spermatophyta</taxon>
        <taxon>Magnoliopsida</taxon>
        <taxon>eudicotyledons</taxon>
        <taxon>Gunneridae</taxon>
        <taxon>Pentapetalae</taxon>
        <taxon>asterids</taxon>
        <taxon>lamiids</taxon>
        <taxon>Solanales</taxon>
        <taxon>Convolvulaceae</taxon>
        <taxon>Cuscuteae</taxon>
        <taxon>Cuscuta</taxon>
        <taxon>Cuscuta subgen. Cuscuta</taxon>
    </lineage>
</organism>
<dbReference type="AlphaFoldDB" id="A0A9P1EL12"/>
<dbReference type="Proteomes" id="UP001152484">
    <property type="component" value="Unassembled WGS sequence"/>
</dbReference>